<reference evidence="8 9" key="1">
    <citation type="submission" date="2009-04" db="EMBL/GenBank/DDBJ databases">
        <authorList>
            <person name="Sebastian Y."/>
            <person name="Madupu R."/>
            <person name="Durkin A.S."/>
            <person name="Torralba M."/>
            <person name="Methe B."/>
            <person name="Sutton G.G."/>
            <person name="Strausberg R.L."/>
            <person name="Nelson K.E."/>
        </authorList>
    </citation>
    <scope>NUCLEOTIDE SEQUENCE [LARGE SCALE GENOMIC DNA]</scope>
    <source>
        <strain evidence="8 9">60-3</strain>
    </source>
</reference>
<comment type="similarity">
    <text evidence="6">Belongs to the RuvA family.</text>
</comment>
<keyword evidence="8" id="KW-0347">Helicase</keyword>
<keyword evidence="8" id="KW-0547">Nucleotide-binding</keyword>
<gene>
    <name evidence="6 8" type="primary">ruvA</name>
    <name evidence="8" type="ORF">PORUE0001_0917</name>
</gene>
<feature type="domain" description="Helix-hairpin-helix DNA-binding motif class 1" evidence="7">
    <location>
        <begin position="76"/>
        <end position="95"/>
    </location>
</feature>
<dbReference type="GO" id="GO:0006281">
    <property type="term" value="P:DNA repair"/>
    <property type="evidence" value="ECO:0007669"/>
    <property type="project" value="UniProtKB-UniRule"/>
</dbReference>
<keyword evidence="1 6" id="KW-0963">Cytoplasm</keyword>
<dbReference type="eggNOG" id="COG0632">
    <property type="taxonomic scope" value="Bacteria"/>
</dbReference>
<dbReference type="HAMAP" id="MF_00031">
    <property type="entry name" value="DNA_HJ_migration_RuvA"/>
    <property type="match status" value="1"/>
</dbReference>
<organism evidence="8 9">
    <name type="scientific">Porphyromonas uenonis 60-3</name>
    <dbReference type="NCBI Taxonomy" id="596327"/>
    <lineage>
        <taxon>Bacteria</taxon>
        <taxon>Pseudomonadati</taxon>
        <taxon>Bacteroidota</taxon>
        <taxon>Bacteroidia</taxon>
        <taxon>Bacteroidales</taxon>
        <taxon>Porphyromonadaceae</taxon>
        <taxon>Porphyromonas</taxon>
    </lineage>
</organism>
<sequence>MIAYLRGTIDTLTPTNAYVDCSGVGYDVNISLSTYDTLHGLERDAPVRLWITEVMRQGEVCDLYGFYTREEQALFAKLITVSGVGPATARVILSSLAPLELAEVIESGDDKRLKMVKGIGLKTAQRIIVDLKGKLPETLTDRDDVTAGIGSRAAREVAEEAISALKMLGFAEANVRKVVKQIMTVKPDTPVEQVIKQALAQL</sequence>
<dbReference type="InterPro" id="IPR036267">
    <property type="entry name" value="RuvA_C_sf"/>
</dbReference>
<dbReference type="GO" id="GO:0005737">
    <property type="term" value="C:cytoplasm"/>
    <property type="evidence" value="ECO:0007669"/>
    <property type="project" value="UniProtKB-SubCell"/>
</dbReference>
<name>C2ME04_9PORP</name>
<dbReference type="AlphaFoldDB" id="C2ME04"/>
<dbReference type="Gene3D" id="2.40.50.140">
    <property type="entry name" value="Nucleic acid-binding proteins"/>
    <property type="match status" value="1"/>
</dbReference>
<evidence type="ECO:0000256" key="1">
    <source>
        <dbReference type="ARBA" id="ARBA00022490"/>
    </source>
</evidence>
<protein>
    <recommendedName>
        <fullName evidence="6">Holliday junction branch migration complex subunit RuvA</fullName>
    </recommendedName>
</protein>
<dbReference type="GO" id="GO:0005524">
    <property type="term" value="F:ATP binding"/>
    <property type="evidence" value="ECO:0007669"/>
    <property type="project" value="InterPro"/>
</dbReference>
<feature type="domain" description="Helix-hairpin-helix DNA-binding motif class 1" evidence="7">
    <location>
        <begin position="111"/>
        <end position="130"/>
    </location>
</feature>
<evidence type="ECO:0000256" key="2">
    <source>
        <dbReference type="ARBA" id="ARBA00022763"/>
    </source>
</evidence>
<comment type="caution">
    <text evidence="8">The sequence shown here is derived from an EMBL/GenBank/DDBJ whole genome shotgun (WGS) entry which is preliminary data.</text>
</comment>
<comment type="subunit">
    <text evidence="6">Homotetramer. Forms an RuvA(8)-RuvB(12)-Holliday junction (HJ) complex. HJ DNA is sandwiched between 2 RuvA tetramers; dsDNA enters through RuvA and exits via RuvB. An RuvB hexamer assembles on each DNA strand where it exits the tetramer. Each RuvB hexamer is contacted by two RuvA subunits (via domain III) on 2 adjacent RuvB subunits; this complex drives branch migration. In the full resolvosome a probable DNA-RuvA(4)-RuvB(12)-RuvC(2) complex forms which resolves the HJ.</text>
</comment>
<dbReference type="RefSeq" id="WP_007366102.1">
    <property type="nucleotide sequence ID" value="NZ_ACLR01000221.1"/>
</dbReference>
<dbReference type="SUPFAM" id="SSF47781">
    <property type="entry name" value="RuvA domain 2-like"/>
    <property type="match status" value="1"/>
</dbReference>
<feature type="region of interest" description="Domain III" evidence="6">
    <location>
        <begin position="149"/>
        <end position="202"/>
    </location>
</feature>
<comment type="subcellular location">
    <subcellularLocation>
        <location evidence="6">Cytoplasm</location>
    </subcellularLocation>
</comment>
<dbReference type="OrthoDB" id="5293449at2"/>
<dbReference type="STRING" id="596327.PORUE0001_0917"/>
<dbReference type="SMART" id="SM00278">
    <property type="entry name" value="HhH1"/>
    <property type="match status" value="2"/>
</dbReference>
<dbReference type="GO" id="GO:0000400">
    <property type="term" value="F:four-way junction DNA binding"/>
    <property type="evidence" value="ECO:0007669"/>
    <property type="project" value="UniProtKB-UniRule"/>
</dbReference>
<dbReference type="InterPro" id="IPR012340">
    <property type="entry name" value="NA-bd_OB-fold"/>
</dbReference>
<evidence type="ECO:0000259" key="7">
    <source>
        <dbReference type="SMART" id="SM00278"/>
    </source>
</evidence>
<keyword evidence="8" id="KW-0067">ATP-binding</keyword>
<keyword evidence="2 6" id="KW-0227">DNA damage</keyword>
<dbReference type="Gene3D" id="1.10.8.10">
    <property type="entry name" value="DNA helicase RuvA subunit, C-terminal domain"/>
    <property type="match status" value="1"/>
</dbReference>
<dbReference type="GO" id="GO:0009379">
    <property type="term" value="C:Holliday junction helicase complex"/>
    <property type="evidence" value="ECO:0007669"/>
    <property type="project" value="InterPro"/>
</dbReference>
<evidence type="ECO:0000256" key="3">
    <source>
        <dbReference type="ARBA" id="ARBA00023125"/>
    </source>
</evidence>
<dbReference type="InterPro" id="IPR011114">
    <property type="entry name" value="RuvA_C"/>
</dbReference>
<dbReference type="Pfam" id="PF01330">
    <property type="entry name" value="RuvA_N"/>
    <property type="match status" value="1"/>
</dbReference>
<keyword evidence="4 6" id="KW-0233">DNA recombination</keyword>
<accession>C2ME04</accession>
<dbReference type="GO" id="GO:0016787">
    <property type="term" value="F:hydrolase activity"/>
    <property type="evidence" value="ECO:0007669"/>
    <property type="project" value="UniProtKB-KW"/>
</dbReference>
<dbReference type="Gene3D" id="1.10.150.20">
    <property type="entry name" value="5' to 3' exonuclease, C-terminal subdomain"/>
    <property type="match status" value="1"/>
</dbReference>
<dbReference type="EMBL" id="ACLR01000221">
    <property type="protein sequence ID" value="EEK16037.1"/>
    <property type="molecule type" value="Genomic_DNA"/>
</dbReference>
<evidence type="ECO:0000313" key="8">
    <source>
        <dbReference type="EMBL" id="EEK16037.1"/>
    </source>
</evidence>
<keyword evidence="3 6" id="KW-0238">DNA-binding</keyword>
<dbReference type="GO" id="GO:0048476">
    <property type="term" value="C:Holliday junction resolvase complex"/>
    <property type="evidence" value="ECO:0007669"/>
    <property type="project" value="UniProtKB-UniRule"/>
</dbReference>
<dbReference type="Pfam" id="PF14520">
    <property type="entry name" value="HHH_5"/>
    <property type="match status" value="1"/>
</dbReference>
<proteinExistence type="inferred from homology"/>
<evidence type="ECO:0000256" key="5">
    <source>
        <dbReference type="ARBA" id="ARBA00023204"/>
    </source>
</evidence>
<keyword evidence="5 6" id="KW-0234">DNA repair</keyword>
<dbReference type="GO" id="GO:0006310">
    <property type="term" value="P:DNA recombination"/>
    <property type="evidence" value="ECO:0007669"/>
    <property type="project" value="UniProtKB-UniRule"/>
</dbReference>
<comment type="caution">
    <text evidence="6">Lacks conserved residue(s) required for the propagation of feature annotation.</text>
</comment>
<dbReference type="SUPFAM" id="SSF50249">
    <property type="entry name" value="Nucleic acid-binding proteins"/>
    <property type="match status" value="1"/>
</dbReference>
<keyword evidence="8" id="KW-0378">Hydrolase</keyword>
<dbReference type="InterPro" id="IPR000085">
    <property type="entry name" value="RuvA"/>
</dbReference>
<keyword evidence="9" id="KW-1185">Reference proteome</keyword>
<dbReference type="NCBIfam" id="TIGR00084">
    <property type="entry name" value="ruvA"/>
    <property type="match status" value="1"/>
</dbReference>
<dbReference type="CDD" id="cd14332">
    <property type="entry name" value="UBA_RuvA_C"/>
    <property type="match status" value="1"/>
</dbReference>
<evidence type="ECO:0000313" key="9">
    <source>
        <dbReference type="Proteomes" id="UP000003303"/>
    </source>
</evidence>
<dbReference type="Proteomes" id="UP000003303">
    <property type="component" value="Unassembled WGS sequence"/>
</dbReference>
<comment type="function">
    <text evidence="6">The RuvA-RuvB-RuvC complex processes Holliday junction (HJ) DNA during genetic recombination and DNA repair, while the RuvA-RuvB complex plays an important role in the rescue of blocked DNA replication forks via replication fork reversal (RFR). RuvA specifically binds to HJ cruciform DNA, conferring on it an open structure. The RuvB hexamer acts as an ATP-dependent pump, pulling dsDNA into and through the RuvAB complex. HJ branch migration allows RuvC to scan DNA until it finds its consensus sequence, where it cleaves and resolves the cruciform DNA.</text>
</comment>
<dbReference type="InterPro" id="IPR003583">
    <property type="entry name" value="Hlx-hairpin-Hlx_DNA-bd_motif"/>
</dbReference>
<dbReference type="SUPFAM" id="SSF46929">
    <property type="entry name" value="DNA helicase RuvA subunit, C-terminal domain"/>
    <property type="match status" value="1"/>
</dbReference>
<comment type="domain">
    <text evidence="6">Has three domains with a flexible linker between the domains II and III and assumes an 'L' shape. Domain III is highly mobile and contacts RuvB.</text>
</comment>
<evidence type="ECO:0000256" key="6">
    <source>
        <dbReference type="HAMAP-Rule" id="MF_00031"/>
    </source>
</evidence>
<dbReference type="InterPro" id="IPR010994">
    <property type="entry name" value="RuvA_2-like"/>
</dbReference>
<evidence type="ECO:0000256" key="4">
    <source>
        <dbReference type="ARBA" id="ARBA00023172"/>
    </source>
</evidence>
<dbReference type="InterPro" id="IPR013849">
    <property type="entry name" value="DNA_helicase_Holl-junc_RuvA_I"/>
</dbReference>
<dbReference type="Pfam" id="PF07499">
    <property type="entry name" value="RuvA_C"/>
    <property type="match status" value="1"/>
</dbReference>
<dbReference type="GO" id="GO:0009378">
    <property type="term" value="F:four-way junction helicase activity"/>
    <property type="evidence" value="ECO:0007669"/>
    <property type="project" value="InterPro"/>
</dbReference>